<evidence type="ECO:0000313" key="3">
    <source>
        <dbReference type="Proteomes" id="UP000256328"/>
    </source>
</evidence>
<feature type="domain" description="NodB homology" evidence="1">
    <location>
        <begin position="74"/>
        <end position="302"/>
    </location>
</feature>
<dbReference type="PROSITE" id="PS51677">
    <property type="entry name" value="NODB"/>
    <property type="match status" value="1"/>
</dbReference>
<dbReference type="Proteomes" id="UP000256328">
    <property type="component" value="Unassembled WGS sequence"/>
</dbReference>
<reference evidence="2 3" key="1">
    <citation type="journal article" date="2018" name="IMA Fungus">
        <title>IMA Genome-F 9: Draft genome sequence of Annulohypoxylon stygium, Aspergillus mulundensis, Berkeleyomyces basicola (syn. Thielaviopsis basicola), Ceratocystis smalleyi, two Cercospora beticola strains, Coleophoma cylindrospora, Fusarium fracticaudum, Phialophora cf. hyalina, and Morchella septimelata.</title>
        <authorList>
            <person name="Wingfield B.D."/>
            <person name="Bills G.F."/>
            <person name="Dong Y."/>
            <person name="Huang W."/>
            <person name="Nel W.J."/>
            <person name="Swalarsk-Parry B.S."/>
            <person name="Vaghefi N."/>
            <person name="Wilken P.M."/>
            <person name="An Z."/>
            <person name="de Beer Z.W."/>
            <person name="De Vos L."/>
            <person name="Chen L."/>
            <person name="Duong T.A."/>
            <person name="Gao Y."/>
            <person name="Hammerbacher A."/>
            <person name="Kikkert J.R."/>
            <person name="Li Y."/>
            <person name="Li H."/>
            <person name="Li K."/>
            <person name="Li Q."/>
            <person name="Liu X."/>
            <person name="Ma X."/>
            <person name="Naidoo K."/>
            <person name="Pethybridge S.J."/>
            <person name="Sun J."/>
            <person name="Steenkamp E.T."/>
            <person name="van der Nest M.A."/>
            <person name="van Wyk S."/>
            <person name="Wingfield M.J."/>
            <person name="Xiong C."/>
            <person name="Yue Q."/>
            <person name="Zhang X."/>
        </authorList>
    </citation>
    <scope>NUCLEOTIDE SEQUENCE [LARGE SCALE GENOMIC DNA]</scope>
    <source>
        <strain evidence="2 3">BP5796</strain>
    </source>
</reference>
<dbReference type="GO" id="GO:0005975">
    <property type="term" value="P:carbohydrate metabolic process"/>
    <property type="evidence" value="ECO:0007669"/>
    <property type="project" value="InterPro"/>
</dbReference>
<proteinExistence type="predicted"/>
<protein>
    <recommendedName>
        <fullName evidence="1">NodB homology domain-containing protein</fullName>
    </recommendedName>
</protein>
<organism evidence="2 3">
    <name type="scientific">Coleophoma crateriformis</name>
    <dbReference type="NCBI Taxonomy" id="565419"/>
    <lineage>
        <taxon>Eukaryota</taxon>
        <taxon>Fungi</taxon>
        <taxon>Dikarya</taxon>
        <taxon>Ascomycota</taxon>
        <taxon>Pezizomycotina</taxon>
        <taxon>Leotiomycetes</taxon>
        <taxon>Helotiales</taxon>
        <taxon>Dermateaceae</taxon>
        <taxon>Coleophoma</taxon>
    </lineage>
</organism>
<name>A0A3D8S3S9_9HELO</name>
<dbReference type="OrthoDB" id="9970124at2759"/>
<dbReference type="Gene3D" id="3.20.20.370">
    <property type="entry name" value="Glycoside hydrolase/deacetylase"/>
    <property type="match status" value="1"/>
</dbReference>
<evidence type="ECO:0000259" key="1">
    <source>
        <dbReference type="PROSITE" id="PS51677"/>
    </source>
</evidence>
<dbReference type="InterPro" id="IPR011330">
    <property type="entry name" value="Glyco_hydro/deAcase_b/a-brl"/>
</dbReference>
<dbReference type="PANTHER" id="PTHR43123">
    <property type="entry name" value="POLYSACCHARIDE DEACETYLASE-RELATED"/>
    <property type="match status" value="1"/>
</dbReference>
<dbReference type="InterPro" id="IPR002509">
    <property type="entry name" value="NODB_dom"/>
</dbReference>
<dbReference type="AlphaFoldDB" id="A0A3D8S3S9"/>
<dbReference type="EMBL" id="PDLN01000007">
    <property type="protein sequence ID" value="RDW80916.1"/>
    <property type="molecule type" value="Genomic_DNA"/>
</dbReference>
<dbReference type="PANTHER" id="PTHR43123:SF3">
    <property type="entry name" value="NODB HOMOLOGY DOMAIN-CONTAINING PROTEIN"/>
    <property type="match status" value="1"/>
</dbReference>
<dbReference type="SUPFAM" id="SSF88713">
    <property type="entry name" value="Glycoside hydrolase/deacetylase"/>
    <property type="match status" value="1"/>
</dbReference>
<evidence type="ECO:0000313" key="2">
    <source>
        <dbReference type="EMBL" id="RDW80916.1"/>
    </source>
</evidence>
<comment type="caution">
    <text evidence="2">The sequence shown here is derived from an EMBL/GenBank/DDBJ whole genome shotgun (WGS) entry which is preliminary data.</text>
</comment>
<dbReference type="GO" id="GO:0016810">
    <property type="term" value="F:hydrolase activity, acting on carbon-nitrogen (but not peptide) bonds"/>
    <property type="evidence" value="ECO:0007669"/>
    <property type="project" value="InterPro"/>
</dbReference>
<dbReference type="Pfam" id="PF01522">
    <property type="entry name" value="Polysacc_deac_1"/>
    <property type="match status" value="1"/>
</dbReference>
<sequence length="323" mass="37090">MIVDPRYDIPRNMEGYGEDSLDPQWPNGARIAVSFVLNYEEGAERSVEMGDGMSEPYLWEKGASGGSREGARYCNAESDYEYGSRVGAWRLLRLFKEFGWNWTTYAIAVAMERNPKFAQACVRDGHEIASHGYRWLDLWDLTVEEDKENIKKSVVSLKKTTGVTPCGVYFGRGSPNTRGLFKLAFEEMGEELLWSSEEYNDDVPYWQDAPHEKDLSDAEKKGQLVLPYNYDCNDGKFHMNPGFVGSHMYLEYLKSTFDMFYREGGKMMTIPMHSRIVGKAGRAEALRTFMLYIQSKPGVWVTTRKEIALHFKSKFPYRPGHLC</sequence>
<keyword evidence="3" id="KW-1185">Reference proteome</keyword>
<gene>
    <name evidence="2" type="ORF">BP5796_05614</name>
</gene>
<accession>A0A3D8S3S9</accession>